<keyword evidence="2" id="KW-1185">Reference proteome</keyword>
<dbReference type="EMBL" id="BMAO01007799">
    <property type="protein sequence ID" value="GFR18597.1"/>
    <property type="molecule type" value="Genomic_DNA"/>
</dbReference>
<organism evidence="1 2">
    <name type="scientific">Trichonephila clavata</name>
    <name type="common">Joro spider</name>
    <name type="synonym">Nephila clavata</name>
    <dbReference type="NCBI Taxonomy" id="2740835"/>
    <lineage>
        <taxon>Eukaryota</taxon>
        <taxon>Metazoa</taxon>
        <taxon>Ecdysozoa</taxon>
        <taxon>Arthropoda</taxon>
        <taxon>Chelicerata</taxon>
        <taxon>Arachnida</taxon>
        <taxon>Araneae</taxon>
        <taxon>Araneomorphae</taxon>
        <taxon>Entelegynae</taxon>
        <taxon>Araneoidea</taxon>
        <taxon>Nephilidae</taxon>
        <taxon>Trichonephila</taxon>
    </lineage>
</organism>
<protein>
    <submittedName>
        <fullName evidence="1">Uncharacterized protein</fullName>
    </submittedName>
</protein>
<dbReference type="AlphaFoldDB" id="A0A8X6LS39"/>
<reference evidence="1" key="1">
    <citation type="submission" date="2020-07" db="EMBL/GenBank/DDBJ databases">
        <title>Multicomponent nature underlies the extraordinary mechanical properties of spider dragline silk.</title>
        <authorList>
            <person name="Kono N."/>
            <person name="Nakamura H."/>
            <person name="Mori M."/>
            <person name="Yoshida Y."/>
            <person name="Ohtoshi R."/>
            <person name="Malay A.D."/>
            <person name="Moran D.A.P."/>
            <person name="Tomita M."/>
            <person name="Numata K."/>
            <person name="Arakawa K."/>
        </authorList>
    </citation>
    <scope>NUCLEOTIDE SEQUENCE</scope>
</reference>
<dbReference type="Proteomes" id="UP000887116">
    <property type="component" value="Unassembled WGS sequence"/>
</dbReference>
<sequence length="99" mass="11404">MVTVLLIRLITWRSSLEHADHEARESKDSVTRALLNPTMSRSKIPSDVELPLVPQIISKSLAEMSMQSKRPIHVLPLISKHRRLQLQWCQVREKGNDNN</sequence>
<accession>A0A8X6LS39</accession>
<evidence type="ECO:0000313" key="2">
    <source>
        <dbReference type="Proteomes" id="UP000887116"/>
    </source>
</evidence>
<gene>
    <name evidence="1" type="ORF">TNCT_588521</name>
</gene>
<proteinExistence type="predicted"/>
<name>A0A8X6LS39_TRICU</name>
<evidence type="ECO:0000313" key="1">
    <source>
        <dbReference type="EMBL" id="GFR18597.1"/>
    </source>
</evidence>
<comment type="caution">
    <text evidence="1">The sequence shown here is derived from an EMBL/GenBank/DDBJ whole genome shotgun (WGS) entry which is preliminary data.</text>
</comment>